<reference evidence="6 7" key="1">
    <citation type="submission" date="2018-03" db="EMBL/GenBank/DDBJ databases">
        <title>Genomic Encyclopedia of Archaeal and Bacterial Type Strains, Phase II (KMG-II): from individual species to whole genera.</title>
        <authorList>
            <person name="Goeker M."/>
        </authorList>
    </citation>
    <scope>NUCLEOTIDE SEQUENCE [LARGE SCALE GENOMIC DNA]</scope>
    <source>
        <strain evidence="6 7">DSM 100214</strain>
    </source>
</reference>
<protein>
    <submittedName>
        <fullName evidence="6">Acyltransferase-like protein</fullName>
    </submittedName>
</protein>
<keyword evidence="4" id="KW-0812">Transmembrane</keyword>
<dbReference type="SMART" id="SM00563">
    <property type="entry name" value="PlsC"/>
    <property type="match status" value="1"/>
</dbReference>
<keyword evidence="7" id="KW-1185">Reference proteome</keyword>
<organism evidence="6 7">
    <name type="scientific">Dysgonomonas alginatilytica</name>
    <dbReference type="NCBI Taxonomy" id="1605892"/>
    <lineage>
        <taxon>Bacteria</taxon>
        <taxon>Pseudomonadati</taxon>
        <taxon>Bacteroidota</taxon>
        <taxon>Bacteroidia</taxon>
        <taxon>Bacteroidales</taxon>
        <taxon>Dysgonomonadaceae</taxon>
        <taxon>Dysgonomonas</taxon>
    </lineage>
</organism>
<dbReference type="Proteomes" id="UP000247973">
    <property type="component" value="Unassembled WGS sequence"/>
</dbReference>
<accession>A0A2V3PJH6</accession>
<dbReference type="SUPFAM" id="SSF69593">
    <property type="entry name" value="Glycerol-3-phosphate (1)-acyltransferase"/>
    <property type="match status" value="1"/>
</dbReference>
<evidence type="ECO:0000256" key="4">
    <source>
        <dbReference type="SAM" id="Phobius"/>
    </source>
</evidence>
<keyword evidence="4" id="KW-0472">Membrane</keyword>
<sequence>MQKLSSFILKIIGWKAAGITDFPSKCIICVAPHTSNWDLLLGKLIYLSLGRESYFLIKKTWFFFPMNLLFNAMGGIPVDRSKKTSLTEQMALQFASHDNFQLAVTPEGTRSKNGEWKRGFYYIAMAANVPIVIAILDYKDKTGYFDSVFIPTGDADKDIAEMQNRYKNANGKHQEKFSSGNAE</sequence>
<keyword evidence="3 6" id="KW-0012">Acyltransferase</keyword>
<dbReference type="PANTHER" id="PTHR10434:SF9">
    <property type="entry name" value="PHOSPHOLIPID_GLYCEROL ACYLTRANSFERASE DOMAIN-CONTAINING PROTEIN"/>
    <property type="match status" value="1"/>
</dbReference>
<dbReference type="PANTHER" id="PTHR10434">
    <property type="entry name" value="1-ACYL-SN-GLYCEROL-3-PHOSPHATE ACYLTRANSFERASE"/>
    <property type="match status" value="1"/>
</dbReference>
<evidence type="ECO:0000256" key="3">
    <source>
        <dbReference type="ARBA" id="ARBA00023315"/>
    </source>
</evidence>
<keyword evidence="4" id="KW-1133">Transmembrane helix</keyword>
<feature type="transmembrane region" description="Helical" evidence="4">
    <location>
        <begin position="119"/>
        <end position="136"/>
    </location>
</feature>
<dbReference type="GO" id="GO:0006654">
    <property type="term" value="P:phosphatidic acid biosynthetic process"/>
    <property type="evidence" value="ECO:0007669"/>
    <property type="project" value="TreeGrafter"/>
</dbReference>
<dbReference type="EMBL" id="QICL01000047">
    <property type="protein sequence ID" value="PXV58443.1"/>
    <property type="molecule type" value="Genomic_DNA"/>
</dbReference>
<dbReference type="OrthoDB" id="9796839at2"/>
<feature type="domain" description="Phospholipid/glycerol acyltransferase" evidence="5">
    <location>
        <begin position="27"/>
        <end position="139"/>
    </location>
</feature>
<evidence type="ECO:0000256" key="1">
    <source>
        <dbReference type="ARBA" id="ARBA00005189"/>
    </source>
</evidence>
<dbReference type="AlphaFoldDB" id="A0A2V3PJH6"/>
<dbReference type="Pfam" id="PF01553">
    <property type="entry name" value="Acyltransferase"/>
    <property type="match status" value="1"/>
</dbReference>
<comment type="caution">
    <text evidence="6">The sequence shown here is derived from an EMBL/GenBank/DDBJ whole genome shotgun (WGS) entry which is preliminary data.</text>
</comment>
<dbReference type="GO" id="GO:0003841">
    <property type="term" value="F:1-acylglycerol-3-phosphate O-acyltransferase activity"/>
    <property type="evidence" value="ECO:0007669"/>
    <property type="project" value="TreeGrafter"/>
</dbReference>
<gene>
    <name evidence="6" type="ORF">CLV62_14712</name>
</gene>
<evidence type="ECO:0000313" key="7">
    <source>
        <dbReference type="Proteomes" id="UP000247973"/>
    </source>
</evidence>
<comment type="pathway">
    <text evidence="1">Lipid metabolism.</text>
</comment>
<dbReference type="InterPro" id="IPR002123">
    <property type="entry name" value="Plipid/glycerol_acylTrfase"/>
</dbReference>
<evidence type="ECO:0000256" key="2">
    <source>
        <dbReference type="ARBA" id="ARBA00022679"/>
    </source>
</evidence>
<name>A0A2V3PJH6_9BACT</name>
<proteinExistence type="predicted"/>
<evidence type="ECO:0000259" key="5">
    <source>
        <dbReference type="SMART" id="SM00563"/>
    </source>
</evidence>
<evidence type="ECO:0000313" key="6">
    <source>
        <dbReference type="EMBL" id="PXV58443.1"/>
    </source>
</evidence>
<keyword evidence="2 6" id="KW-0808">Transferase</keyword>